<protein>
    <submittedName>
        <fullName evidence="3">Uncharacterized protein</fullName>
    </submittedName>
</protein>
<sequence>MRAAPGRTVHSPFTRATGGHSPYMHTNPDPDPYRTPGLEPGGGVPPGETPPAEGSTPGAGPRETHNPPRGWAKAPLVAIMIVVALFVVGLLAFAVELHR</sequence>
<dbReference type="InterPro" id="IPR045512">
    <property type="entry name" value="DUF6480"/>
</dbReference>
<evidence type="ECO:0000256" key="2">
    <source>
        <dbReference type="SAM" id="Phobius"/>
    </source>
</evidence>
<keyword evidence="2" id="KW-0472">Membrane</keyword>
<feature type="transmembrane region" description="Helical" evidence="2">
    <location>
        <begin position="76"/>
        <end position="95"/>
    </location>
</feature>
<proteinExistence type="predicted"/>
<accession>A0A1G8U1I5</accession>
<keyword evidence="2" id="KW-1133">Transmembrane helix</keyword>
<dbReference type="Pfam" id="PF20088">
    <property type="entry name" value="DUF6480"/>
    <property type="match status" value="1"/>
</dbReference>
<feature type="region of interest" description="Disordered" evidence="1">
    <location>
        <begin position="1"/>
        <end position="70"/>
    </location>
</feature>
<evidence type="ECO:0000256" key="1">
    <source>
        <dbReference type="SAM" id="MobiDB-lite"/>
    </source>
</evidence>
<evidence type="ECO:0000313" key="3">
    <source>
        <dbReference type="EMBL" id="SDJ47597.1"/>
    </source>
</evidence>
<gene>
    <name evidence="3" type="ORF">SAMN05421806_101579</name>
</gene>
<organism evidence="3 4">
    <name type="scientific">Streptomyces indicus</name>
    <dbReference type="NCBI Taxonomy" id="417292"/>
    <lineage>
        <taxon>Bacteria</taxon>
        <taxon>Bacillati</taxon>
        <taxon>Actinomycetota</taxon>
        <taxon>Actinomycetes</taxon>
        <taxon>Kitasatosporales</taxon>
        <taxon>Streptomycetaceae</taxon>
        <taxon>Streptomyces</taxon>
    </lineage>
</organism>
<dbReference type="EMBL" id="FNFF01000001">
    <property type="protein sequence ID" value="SDJ47597.1"/>
    <property type="molecule type" value="Genomic_DNA"/>
</dbReference>
<dbReference type="Proteomes" id="UP000199155">
    <property type="component" value="Unassembled WGS sequence"/>
</dbReference>
<evidence type="ECO:0000313" key="4">
    <source>
        <dbReference type="Proteomes" id="UP000199155"/>
    </source>
</evidence>
<dbReference type="AlphaFoldDB" id="A0A1G8U1I5"/>
<reference evidence="3 4" key="1">
    <citation type="submission" date="2016-10" db="EMBL/GenBank/DDBJ databases">
        <authorList>
            <person name="de Groot N.N."/>
        </authorList>
    </citation>
    <scope>NUCLEOTIDE SEQUENCE [LARGE SCALE GENOMIC DNA]</scope>
    <source>
        <strain evidence="3 4">CGMCC 4.5727</strain>
    </source>
</reference>
<name>A0A1G8U1I5_9ACTN</name>
<dbReference type="STRING" id="417292.SAMN05421806_101579"/>
<keyword evidence="2" id="KW-0812">Transmembrane</keyword>
<keyword evidence="4" id="KW-1185">Reference proteome</keyword>